<evidence type="ECO:0000313" key="2">
    <source>
        <dbReference type="Proteomes" id="UP000245753"/>
    </source>
</evidence>
<accession>A0A2U2MUE3</accession>
<dbReference type="Proteomes" id="UP000245753">
    <property type="component" value="Unassembled WGS sequence"/>
</dbReference>
<keyword evidence="2" id="KW-1185">Reference proteome</keyword>
<dbReference type="RefSeq" id="WP_109136725.1">
    <property type="nucleotide sequence ID" value="NZ_QFFN01000003.1"/>
</dbReference>
<comment type="caution">
    <text evidence="1">The sequence shown here is derived from an EMBL/GenBank/DDBJ whole genome shotgun (WGS) entry which is preliminary data.</text>
</comment>
<name>A0A2U2MUE3_9BIFI</name>
<dbReference type="OrthoDB" id="9918254at2"/>
<proteinExistence type="predicted"/>
<dbReference type="AlphaFoldDB" id="A0A2U2MUE3"/>
<reference evidence="1 2" key="1">
    <citation type="journal article" date="2018" name="Int. J. Syst. Evol. Microbiol.">
        <title>Bifidobacterium catulorum sp. nov., a novel taxon from the faeces of the baby common marmoset (Callithrix jacchus).</title>
        <authorList>
            <person name="Modesto M."/>
            <person name="Michelini S."/>
            <person name="Oki K."/>
            <person name="Biavati B."/>
            <person name="Watanabe K."/>
            <person name="Mattarelli P."/>
        </authorList>
    </citation>
    <scope>NUCLEOTIDE SEQUENCE [LARGE SCALE GENOMIC DNA]</scope>
    <source>
        <strain evidence="1 2">MRM 8.19</strain>
    </source>
</reference>
<protein>
    <submittedName>
        <fullName evidence="1">Uncharacterized protein</fullName>
    </submittedName>
</protein>
<gene>
    <name evidence="1" type="ORF">DF200_02575</name>
</gene>
<dbReference type="EMBL" id="QFFN01000003">
    <property type="protein sequence ID" value="PWG60498.1"/>
    <property type="molecule type" value="Genomic_DNA"/>
</dbReference>
<evidence type="ECO:0000313" key="1">
    <source>
        <dbReference type="EMBL" id="PWG60498.1"/>
    </source>
</evidence>
<sequence length="96" mass="10192">MPGVWRLRGTATLTYVHFGTWMALEAGVYRLSAESTDPRVRAVVYPNGSRDVPGLDSVSTPELALPAGSHLAVIVADMDVGDALDADITPILTRIG</sequence>
<organism evidence="1 2">
    <name type="scientific">Bifidobacterium catulorum</name>
    <dbReference type="NCBI Taxonomy" id="1630173"/>
    <lineage>
        <taxon>Bacteria</taxon>
        <taxon>Bacillati</taxon>
        <taxon>Actinomycetota</taxon>
        <taxon>Actinomycetes</taxon>
        <taxon>Bifidobacteriales</taxon>
        <taxon>Bifidobacteriaceae</taxon>
        <taxon>Bifidobacterium</taxon>
    </lineage>
</organism>